<dbReference type="PANTHER" id="PTHR30399">
    <property type="entry name" value="UNCHARACTERIZED PROTEIN YGJP"/>
    <property type="match status" value="1"/>
</dbReference>
<dbReference type="Proteomes" id="UP000623509">
    <property type="component" value="Unassembled WGS sequence"/>
</dbReference>
<reference evidence="2 5" key="1">
    <citation type="submission" date="2016-08" db="EMBL/GenBank/DDBJ databases">
        <title>Candidatus Dactylopiibacterium carminicum genome sequence.</title>
        <authorList>
            <person name="Ramirez-Puebla S.T."/>
            <person name="Ormeno-Orrillo E."/>
            <person name="Vera-Ponce De Leon A."/>
            <person name="Luis L."/>
            <person name="Sanchez-Flores A."/>
            <person name="Monica R."/>
            <person name="Martinez-Romero E."/>
        </authorList>
    </citation>
    <scope>NUCLEOTIDE SEQUENCE [LARGE SCALE GENOMIC DNA]</scope>
    <source>
        <strain evidence="2">END1</strain>
    </source>
</reference>
<reference evidence="3 4" key="2">
    <citation type="submission" date="2017-07" db="EMBL/GenBank/DDBJ databases">
        <title>Candidatus Dactylopiibacterium carminicum, a nitrogen-fixing symbiont of the cochineal insect Dactylopius coccus and Dactylopius opuntiae (Hemiptera: Coccoidea: Dactylopiidae).</title>
        <authorList>
            <person name="Vera A."/>
        </authorList>
    </citation>
    <scope>NUCLEOTIDE SEQUENCE [LARGE SCALE GENOMIC DNA]</scope>
    <source>
        <strain evidence="3 4">NFDCM</strain>
    </source>
</reference>
<evidence type="ECO:0000259" key="1">
    <source>
        <dbReference type="Pfam" id="PF01863"/>
    </source>
</evidence>
<dbReference type="OrthoDB" id="9811177at2"/>
<evidence type="ECO:0000313" key="2">
    <source>
        <dbReference type="EMBL" id="KAF7598817.1"/>
    </source>
</evidence>
<evidence type="ECO:0000313" key="3">
    <source>
        <dbReference type="EMBL" id="PAS92727.1"/>
    </source>
</evidence>
<keyword evidence="5" id="KW-1185">Reference proteome</keyword>
<feature type="domain" description="YgjP-like metallopeptidase" evidence="1">
    <location>
        <begin position="3"/>
        <end position="152"/>
    </location>
</feature>
<dbReference type="EMBL" id="MDUX01000036">
    <property type="protein sequence ID" value="KAF7598817.1"/>
    <property type="molecule type" value="Genomic_DNA"/>
</dbReference>
<dbReference type="EMBL" id="NMRN01000031">
    <property type="protein sequence ID" value="PAS92727.1"/>
    <property type="molecule type" value="Genomic_DNA"/>
</dbReference>
<comment type="caution">
    <text evidence="3">The sequence shown here is derived from an EMBL/GenBank/DDBJ whole genome shotgun (WGS) entry which is preliminary data.</text>
</comment>
<dbReference type="AlphaFoldDB" id="A0A272ERJ1"/>
<evidence type="ECO:0000313" key="5">
    <source>
        <dbReference type="Proteomes" id="UP000623509"/>
    </source>
</evidence>
<evidence type="ECO:0000313" key="4">
    <source>
        <dbReference type="Proteomes" id="UP000216107"/>
    </source>
</evidence>
<name>A0A272ERJ1_9RHOO</name>
<dbReference type="PANTHER" id="PTHR30399:SF1">
    <property type="entry name" value="UTP PYROPHOSPHATASE"/>
    <property type="match status" value="1"/>
</dbReference>
<proteinExistence type="predicted"/>
<dbReference type="Gene3D" id="3.30.2010.10">
    <property type="entry name" value="Metalloproteases ('zincins'), catalytic domain"/>
    <property type="match status" value="1"/>
</dbReference>
<dbReference type="Pfam" id="PF01863">
    <property type="entry name" value="YgjP-like"/>
    <property type="match status" value="1"/>
</dbReference>
<dbReference type="Proteomes" id="UP000216107">
    <property type="component" value="Unassembled WGS sequence"/>
</dbReference>
<dbReference type="InterPro" id="IPR002725">
    <property type="entry name" value="YgjP-like_metallopeptidase"/>
</dbReference>
<gene>
    <name evidence="2" type="ORF">BGI27_11195</name>
    <name evidence="3" type="ORF">CGU29_10455</name>
</gene>
<protein>
    <submittedName>
        <fullName evidence="2">DUF45 domain-containing protein</fullName>
    </submittedName>
</protein>
<dbReference type="CDD" id="cd07344">
    <property type="entry name" value="M48_yhfN_like"/>
    <property type="match status" value="1"/>
</dbReference>
<accession>A0A272ERJ1</accession>
<sequence>MQISVLGRPCIVRWTAGANRARWVEHFDHRELHLHLRREQDAHRLLLRGLQDYALPYFAGRLDEYVFRLQQFESGVERPPLYLSNARTRWGSCSRLSGIRLNWRLIHLPHQQIDYVVAHEVAHLVEMNHSQHFWRVVQALMPDFQVQRTAMKLANRIIPAL</sequence>
<organism evidence="3 4">
    <name type="scientific">Candidatus Dactylopiibacterium carminicum</name>
    <dbReference type="NCBI Taxonomy" id="857335"/>
    <lineage>
        <taxon>Bacteria</taxon>
        <taxon>Pseudomonadati</taxon>
        <taxon>Pseudomonadota</taxon>
        <taxon>Betaproteobacteria</taxon>
        <taxon>Rhodocyclales</taxon>
        <taxon>Rhodocyclaceae</taxon>
        <taxon>Candidatus Dactylopiibacterium</taxon>
    </lineage>
</organism>
<dbReference type="InterPro" id="IPR053136">
    <property type="entry name" value="UTP_pyrophosphatase-like"/>
</dbReference>